<feature type="transmembrane region" description="Helical" evidence="6">
    <location>
        <begin position="342"/>
        <end position="363"/>
    </location>
</feature>
<feature type="transmembrane region" description="Helical" evidence="6">
    <location>
        <begin position="394"/>
        <end position="415"/>
    </location>
</feature>
<feature type="transmembrane region" description="Helical" evidence="6">
    <location>
        <begin position="183"/>
        <end position="205"/>
    </location>
</feature>
<keyword evidence="3 6" id="KW-0812">Transmembrane</keyword>
<feature type="transmembrane region" description="Helical" evidence="6">
    <location>
        <begin position="95"/>
        <end position="117"/>
    </location>
</feature>
<comment type="caution">
    <text evidence="7">The sequence shown here is derived from an EMBL/GenBank/DDBJ whole genome shotgun (WGS) entry which is preliminary data.</text>
</comment>
<evidence type="ECO:0000256" key="2">
    <source>
        <dbReference type="ARBA" id="ARBA00022475"/>
    </source>
</evidence>
<protein>
    <submittedName>
        <fullName evidence="7">Capsular polysaccharide biosynthesis protein</fullName>
    </submittedName>
</protein>
<comment type="subcellular location">
    <subcellularLocation>
        <location evidence="1">Cell membrane</location>
        <topology evidence="1">Multi-pass membrane protein</topology>
    </subcellularLocation>
</comment>
<feature type="transmembrane region" description="Helical" evidence="6">
    <location>
        <begin position="51"/>
        <end position="74"/>
    </location>
</feature>
<proteinExistence type="predicted"/>
<dbReference type="Pfam" id="PF01943">
    <property type="entry name" value="Polysacc_synt"/>
    <property type="match status" value="1"/>
</dbReference>
<keyword evidence="5 6" id="KW-0472">Membrane</keyword>
<dbReference type="Proteomes" id="UP000033867">
    <property type="component" value="Unassembled WGS sequence"/>
</dbReference>
<evidence type="ECO:0000256" key="6">
    <source>
        <dbReference type="SAM" id="Phobius"/>
    </source>
</evidence>
<gene>
    <name evidence="7" type="ORF">UV42_C0059G0002</name>
</gene>
<evidence type="ECO:0000256" key="3">
    <source>
        <dbReference type="ARBA" id="ARBA00022692"/>
    </source>
</evidence>
<keyword evidence="2" id="KW-1003">Cell membrane</keyword>
<sequence length="423" mass="46124">MIQRIKNNAFARNSAILFAGSMVGNVLNYAFHLIAGRMISVQVYGEVESLVSLMNIISVPAMTLAMVATKYAAHCKADDDKSGSYEILKYLNKKVFTYGLPIFLLALFTSPMISHFLNIKSSVPLVIIWISMFFSFLVAVNSGMLNGWQKFKDVSMLGIWGTVAKLISMIVLVKLSFGLNGIVGSFMLGAVASYIASLGMLKFLTHEKEECGHDKHENLVDYASMKKYIVPVFFGSLAISMMGNIDMVIAKHNLDALTAGQYGALTIVAKIIFFATGVIGSVLFSMSAGDHHKKSNSRKVLKNASMLMAVVCLAAIGVYAIIPGQILALLFGNKYASVASYLVWFAIMVTFYSFVNMLYSYLLSVNKTGISYLLLVISMIALISLLFFGTSIKAIVGIISIAQIAAILAGLFLLFDNPRIIKT</sequence>
<feature type="transmembrane region" description="Helical" evidence="6">
    <location>
        <begin position="228"/>
        <end position="250"/>
    </location>
</feature>
<feature type="transmembrane region" description="Helical" evidence="6">
    <location>
        <begin position="12"/>
        <end position="31"/>
    </location>
</feature>
<evidence type="ECO:0000313" key="7">
    <source>
        <dbReference type="EMBL" id="KKS70330.1"/>
    </source>
</evidence>
<name>A0A0G1BAD0_9BACT</name>
<keyword evidence="4 6" id="KW-1133">Transmembrane helix</keyword>
<dbReference type="EMBL" id="LCEK01000059">
    <property type="protein sequence ID" value="KKS70330.1"/>
    <property type="molecule type" value="Genomic_DNA"/>
</dbReference>
<feature type="transmembrane region" description="Helical" evidence="6">
    <location>
        <begin position="304"/>
        <end position="322"/>
    </location>
</feature>
<dbReference type="InterPro" id="IPR050833">
    <property type="entry name" value="Poly_Biosynth_Transport"/>
</dbReference>
<evidence type="ECO:0000256" key="4">
    <source>
        <dbReference type="ARBA" id="ARBA00022989"/>
    </source>
</evidence>
<reference evidence="7 8" key="1">
    <citation type="journal article" date="2015" name="Nature">
        <title>rRNA introns, odd ribosomes, and small enigmatic genomes across a large radiation of phyla.</title>
        <authorList>
            <person name="Brown C.T."/>
            <person name="Hug L.A."/>
            <person name="Thomas B.C."/>
            <person name="Sharon I."/>
            <person name="Castelle C.J."/>
            <person name="Singh A."/>
            <person name="Wilkins M.J."/>
            <person name="Williams K.H."/>
            <person name="Banfield J.F."/>
        </authorList>
    </citation>
    <scope>NUCLEOTIDE SEQUENCE [LARGE SCALE GENOMIC DNA]</scope>
</reference>
<evidence type="ECO:0000313" key="8">
    <source>
        <dbReference type="Proteomes" id="UP000033867"/>
    </source>
</evidence>
<dbReference type="InterPro" id="IPR002797">
    <property type="entry name" value="Polysacc_synth"/>
</dbReference>
<evidence type="ECO:0000256" key="1">
    <source>
        <dbReference type="ARBA" id="ARBA00004651"/>
    </source>
</evidence>
<evidence type="ECO:0000256" key="5">
    <source>
        <dbReference type="ARBA" id="ARBA00023136"/>
    </source>
</evidence>
<feature type="transmembrane region" description="Helical" evidence="6">
    <location>
        <begin position="262"/>
        <end position="284"/>
    </location>
</feature>
<dbReference type="AlphaFoldDB" id="A0A0G1BAD0"/>
<feature type="transmembrane region" description="Helical" evidence="6">
    <location>
        <begin position="370"/>
        <end position="388"/>
    </location>
</feature>
<dbReference type="GO" id="GO:0005886">
    <property type="term" value="C:plasma membrane"/>
    <property type="evidence" value="ECO:0007669"/>
    <property type="project" value="UniProtKB-SubCell"/>
</dbReference>
<dbReference type="PANTHER" id="PTHR30250:SF28">
    <property type="entry name" value="POLYSACCHARIDE BIOSYNTHESIS PROTEIN"/>
    <property type="match status" value="1"/>
</dbReference>
<organism evidence="7 8">
    <name type="scientific">Candidatus Magasanikbacteria bacterium GW2011_GWE2_42_7</name>
    <dbReference type="NCBI Taxonomy" id="1619052"/>
    <lineage>
        <taxon>Bacteria</taxon>
        <taxon>Candidatus Magasanikiibacteriota</taxon>
    </lineage>
</organism>
<feature type="transmembrane region" description="Helical" evidence="6">
    <location>
        <begin position="123"/>
        <end position="145"/>
    </location>
</feature>
<dbReference type="PANTHER" id="PTHR30250">
    <property type="entry name" value="PST FAMILY PREDICTED COLANIC ACID TRANSPORTER"/>
    <property type="match status" value="1"/>
</dbReference>
<feature type="transmembrane region" description="Helical" evidence="6">
    <location>
        <begin position="157"/>
        <end position="177"/>
    </location>
</feature>
<accession>A0A0G1BAD0</accession>